<organism evidence="3 4">
    <name type="scientific">Aquarana catesbeiana</name>
    <name type="common">American bullfrog</name>
    <name type="synonym">Rana catesbeiana</name>
    <dbReference type="NCBI Taxonomy" id="8400"/>
    <lineage>
        <taxon>Eukaryota</taxon>
        <taxon>Metazoa</taxon>
        <taxon>Chordata</taxon>
        <taxon>Craniata</taxon>
        <taxon>Vertebrata</taxon>
        <taxon>Euteleostomi</taxon>
        <taxon>Amphibia</taxon>
        <taxon>Batrachia</taxon>
        <taxon>Anura</taxon>
        <taxon>Neobatrachia</taxon>
        <taxon>Ranoidea</taxon>
        <taxon>Ranidae</taxon>
        <taxon>Aquarana</taxon>
    </lineage>
</organism>
<dbReference type="Gene3D" id="1.10.472.130">
    <property type="match status" value="1"/>
</dbReference>
<proteinExistence type="predicted"/>
<reference evidence="4" key="1">
    <citation type="journal article" date="2017" name="Nat. Commun.">
        <title>The North American bullfrog draft genome provides insight into hormonal regulation of long noncoding RNA.</title>
        <authorList>
            <person name="Hammond S.A."/>
            <person name="Warren R.L."/>
            <person name="Vandervalk B.P."/>
            <person name="Kucuk E."/>
            <person name="Khan H."/>
            <person name="Gibb E.A."/>
            <person name="Pandoh P."/>
            <person name="Kirk H."/>
            <person name="Zhao Y."/>
            <person name="Jones M."/>
            <person name="Mungall A.J."/>
            <person name="Coope R."/>
            <person name="Pleasance S."/>
            <person name="Moore R.A."/>
            <person name="Holt R.A."/>
            <person name="Round J.M."/>
            <person name="Ohora S."/>
            <person name="Walle B.V."/>
            <person name="Veldhoen N."/>
            <person name="Helbing C.C."/>
            <person name="Birol I."/>
        </authorList>
    </citation>
    <scope>NUCLEOTIDE SEQUENCE [LARGE SCALE GENOMIC DNA]</scope>
</reference>
<dbReference type="Gene3D" id="3.40.50.300">
    <property type="entry name" value="P-loop containing nucleotide triphosphate hydrolases"/>
    <property type="match status" value="2"/>
</dbReference>
<evidence type="ECO:0000313" key="3">
    <source>
        <dbReference type="EMBL" id="PIO02620.1"/>
    </source>
</evidence>
<dbReference type="GO" id="GO:0030286">
    <property type="term" value="C:dynein complex"/>
    <property type="evidence" value="ECO:0007669"/>
    <property type="project" value="InterPro"/>
</dbReference>
<dbReference type="PANTHER" id="PTHR46961">
    <property type="entry name" value="DYNEIN HEAVY CHAIN 1, AXONEMAL-LIKE PROTEIN"/>
    <property type="match status" value="1"/>
</dbReference>
<dbReference type="SUPFAM" id="SSF52540">
    <property type="entry name" value="P-loop containing nucleoside triphosphate hydrolases"/>
    <property type="match status" value="2"/>
</dbReference>
<dbReference type="GO" id="GO:0007018">
    <property type="term" value="P:microtubule-based movement"/>
    <property type="evidence" value="ECO:0007669"/>
    <property type="project" value="InterPro"/>
</dbReference>
<dbReference type="Pfam" id="PF17852">
    <property type="entry name" value="Dynein_AAA_lid"/>
    <property type="match status" value="1"/>
</dbReference>
<dbReference type="InterPro" id="IPR027417">
    <property type="entry name" value="P-loop_NTPase"/>
</dbReference>
<dbReference type="PANTHER" id="PTHR46961:SF15">
    <property type="entry name" value="AAA+ ATPASE DOMAIN-CONTAINING PROTEIN"/>
    <property type="match status" value="1"/>
</dbReference>
<evidence type="ECO:0000313" key="4">
    <source>
        <dbReference type="Proteomes" id="UP000228934"/>
    </source>
</evidence>
<dbReference type="GO" id="GO:0045505">
    <property type="term" value="F:dynein intermediate chain binding"/>
    <property type="evidence" value="ECO:0007669"/>
    <property type="project" value="InterPro"/>
</dbReference>
<evidence type="ECO:0008006" key="5">
    <source>
        <dbReference type="Google" id="ProtNLM"/>
    </source>
</evidence>
<dbReference type="InterPro" id="IPR026983">
    <property type="entry name" value="DHC"/>
</dbReference>
<feature type="domain" description="Dynein heavy chain AAA 5 extension" evidence="2">
    <location>
        <begin position="532"/>
        <end position="647"/>
    </location>
</feature>
<dbReference type="EMBL" id="KV922511">
    <property type="protein sequence ID" value="PIO02620.1"/>
    <property type="molecule type" value="Genomic_DNA"/>
</dbReference>
<name>A0A2G9PH18_AQUCT</name>
<protein>
    <recommendedName>
        <fullName evidence="5">Dynein heavy chain hydrolytic ATP-binding dynein motor region domain-containing protein</fullName>
    </recommendedName>
</protein>
<gene>
    <name evidence="3" type="ORF">AB205_0051470</name>
</gene>
<dbReference type="Proteomes" id="UP000228934">
    <property type="component" value="Unassembled WGS sequence"/>
</dbReference>
<dbReference type="OrthoDB" id="286107at2759"/>
<feature type="domain" description="Dynein heavy chain hydrolytic ATP-binding dynein motor region" evidence="1">
    <location>
        <begin position="3"/>
        <end position="218"/>
    </location>
</feature>
<dbReference type="GO" id="GO:0005524">
    <property type="term" value="F:ATP binding"/>
    <property type="evidence" value="ECO:0007669"/>
    <property type="project" value="InterPro"/>
</dbReference>
<dbReference type="InterPro" id="IPR043157">
    <property type="entry name" value="Dynein_AAA1S"/>
</dbReference>
<dbReference type="AlphaFoldDB" id="A0A2G9PH18"/>
<dbReference type="InterPro" id="IPR041466">
    <property type="entry name" value="Dynein_AAA5_ext"/>
</dbReference>
<keyword evidence="4" id="KW-1185">Reference proteome</keyword>
<dbReference type="GO" id="GO:0051959">
    <property type="term" value="F:dynein light intermediate chain binding"/>
    <property type="evidence" value="ECO:0007669"/>
    <property type="project" value="InterPro"/>
</dbReference>
<feature type="domain" description="Dynein heavy chain hydrolytic ATP-binding dynein motor region" evidence="1">
    <location>
        <begin position="278"/>
        <end position="374"/>
    </location>
</feature>
<sequence>MNPVTQKCFLKISQILQQRNGVVLQGDSGVGKTETVKGLSYLLGNFVFLFTCSPTTDLSALGRVLNGTALDGCWSCFDDFHLLPEQAISVFMHNARALYDSFSARLPKITLQDGCKVEAHPNCSLFLTVSKSGFRNLPKDVQAIFRAVSLVVPDHTALLRAKLTSLGFKGSKILATRLQLISELLKEQLSEEYHRHTSFQSMVEVIYRACQRREMEKTINGRMELEGGRLSRSSSAMSYQQLTAFAASPVPSLKTGNNTDKNKKVISSNPVVAAMKESHIFVADALQDVLGPRMTGDSYLVFKQILGDVFMGMHDTSGSRQILQKELEKAILMKADENKLFPHSPWLNKVKQLFSLSLVNSGVIVAGPPASGKSSCIRTLVQALNHLQVSSEEPAHKIVKINPLSVDSGTLMFGGQNASHTWQDGVVTYVWKKAIRNHCNTWLWFDGQLTCAWTDNFNSVLGPEKVLQLSNGDHLDLPENLKLIFETTDLQIASPATLSKTGILYIEGDTLGWRPLSKIWLDGRNQQENAVLSKAFYRTLDPVFNLILYDTRPIIPVTEVGLFHSCTNLLTVMLNDKAQSIGGQLHIERLFVFCLIWSVGTLIETSERKRFSELLKVYTSVLPDDEQEISVFDYYLDESGEWDTWQSRLPDITYVGNTDIMGEVFIETQDTVSNYIECL</sequence>
<dbReference type="Pfam" id="PF12774">
    <property type="entry name" value="AAA_6"/>
    <property type="match status" value="2"/>
</dbReference>
<accession>A0A2G9PH18</accession>
<dbReference type="Gene3D" id="1.10.8.710">
    <property type="match status" value="1"/>
</dbReference>
<evidence type="ECO:0000259" key="2">
    <source>
        <dbReference type="Pfam" id="PF17852"/>
    </source>
</evidence>
<evidence type="ECO:0000259" key="1">
    <source>
        <dbReference type="Pfam" id="PF12774"/>
    </source>
</evidence>
<dbReference type="InterPro" id="IPR035699">
    <property type="entry name" value="AAA_6"/>
</dbReference>